<proteinExistence type="predicted"/>
<evidence type="ECO:0000256" key="1">
    <source>
        <dbReference type="SAM" id="Phobius"/>
    </source>
</evidence>
<reference evidence="2 3" key="1">
    <citation type="submission" date="2019-11" db="EMBL/GenBank/DDBJ databases">
        <title>Whole genome sequencing identifies a novel species of the genus Arsenicicoccus isolated from human blood.</title>
        <authorList>
            <person name="Jeong J.H."/>
            <person name="Kweon O.J."/>
            <person name="Kim H.R."/>
            <person name="Kim T.-H."/>
            <person name="Ha S.-M."/>
            <person name="Lee M.-K."/>
        </authorList>
    </citation>
    <scope>NUCLEOTIDE SEQUENCE [LARGE SCALE GENOMIC DNA]</scope>
    <source>
        <strain evidence="2 3">MKL-02</strain>
    </source>
</reference>
<keyword evidence="3" id="KW-1185">Reference proteome</keyword>
<dbReference type="RefSeq" id="WP_154593408.1">
    <property type="nucleotide sequence ID" value="NZ_WLVL01000037.1"/>
</dbReference>
<evidence type="ECO:0000313" key="2">
    <source>
        <dbReference type="EMBL" id="MTB72121.1"/>
    </source>
</evidence>
<evidence type="ECO:0000313" key="3">
    <source>
        <dbReference type="Proteomes" id="UP000431092"/>
    </source>
</evidence>
<keyword evidence="1" id="KW-0812">Transmembrane</keyword>
<dbReference type="AlphaFoldDB" id="A0A6I3IUZ3"/>
<comment type="caution">
    <text evidence="2">The sequence shown here is derived from an EMBL/GenBank/DDBJ whole genome shotgun (WGS) entry which is preliminary data.</text>
</comment>
<organism evidence="2 3">
    <name type="scientific">Arsenicicoccus cauae</name>
    <dbReference type="NCBI Taxonomy" id="2663847"/>
    <lineage>
        <taxon>Bacteria</taxon>
        <taxon>Bacillati</taxon>
        <taxon>Actinomycetota</taxon>
        <taxon>Actinomycetes</taxon>
        <taxon>Micrococcales</taxon>
        <taxon>Intrasporangiaceae</taxon>
        <taxon>Arsenicicoccus</taxon>
    </lineage>
</organism>
<keyword evidence="1" id="KW-1133">Transmembrane helix</keyword>
<feature type="transmembrane region" description="Helical" evidence="1">
    <location>
        <begin position="20"/>
        <end position="42"/>
    </location>
</feature>
<sequence length="65" mass="6642">MYNNPATPVFAAGVGGGLTYAGFESLYLAMGAFALVAAASAVKRMAPVYRGRAARARAAMLDQSA</sequence>
<dbReference type="EMBL" id="WLVL01000037">
    <property type="protein sequence ID" value="MTB72121.1"/>
    <property type="molecule type" value="Genomic_DNA"/>
</dbReference>
<keyword evidence="1" id="KW-0472">Membrane</keyword>
<accession>A0A6I3IUZ3</accession>
<name>A0A6I3IUZ3_9MICO</name>
<protein>
    <submittedName>
        <fullName evidence="2">Uncharacterized protein</fullName>
    </submittedName>
</protein>
<gene>
    <name evidence="2" type="ORF">GGG17_09095</name>
</gene>
<dbReference type="Proteomes" id="UP000431092">
    <property type="component" value="Unassembled WGS sequence"/>
</dbReference>